<proteinExistence type="predicted"/>
<feature type="transmembrane region" description="Helical" evidence="5">
    <location>
        <begin position="102"/>
        <end position="126"/>
    </location>
</feature>
<dbReference type="PANTHER" id="PTHR10671:SF108">
    <property type="entry name" value="CLAUDIN FAMILY PROTEIN-RELATED"/>
    <property type="match status" value="1"/>
</dbReference>
<comment type="caution">
    <text evidence="6">The sequence shown here is derived from an EMBL/GenBank/DDBJ whole genome shotgun (WGS) entry which is preliminary data.</text>
</comment>
<organism evidence="6 7">
    <name type="scientific">Clavelina lepadiformis</name>
    <name type="common">Light-bulb sea squirt</name>
    <name type="synonym">Ascidia lepadiformis</name>
    <dbReference type="NCBI Taxonomy" id="159417"/>
    <lineage>
        <taxon>Eukaryota</taxon>
        <taxon>Metazoa</taxon>
        <taxon>Chordata</taxon>
        <taxon>Tunicata</taxon>
        <taxon>Ascidiacea</taxon>
        <taxon>Aplousobranchia</taxon>
        <taxon>Clavelinidae</taxon>
        <taxon>Clavelina</taxon>
    </lineage>
</organism>
<evidence type="ECO:0000256" key="4">
    <source>
        <dbReference type="ARBA" id="ARBA00023136"/>
    </source>
</evidence>
<feature type="transmembrane region" description="Helical" evidence="5">
    <location>
        <begin position="257"/>
        <end position="276"/>
    </location>
</feature>
<dbReference type="Gene3D" id="1.20.140.150">
    <property type="match status" value="1"/>
</dbReference>
<dbReference type="EMBL" id="CAWYQH010000163">
    <property type="protein sequence ID" value="CAK8697595.1"/>
    <property type="molecule type" value="Genomic_DNA"/>
</dbReference>
<dbReference type="InterPro" id="IPR050579">
    <property type="entry name" value="PMP-22/EMP/MP20-like"/>
</dbReference>
<evidence type="ECO:0008006" key="8">
    <source>
        <dbReference type="Google" id="ProtNLM"/>
    </source>
</evidence>
<evidence type="ECO:0000313" key="7">
    <source>
        <dbReference type="Proteomes" id="UP001642483"/>
    </source>
</evidence>
<name>A0ABP0H0S6_CLALP</name>
<keyword evidence="4 5" id="KW-0472">Membrane</keyword>
<dbReference type="PANTHER" id="PTHR10671">
    <property type="entry name" value="EPITHELIAL MEMBRANE PROTEIN-RELATED"/>
    <property type="match status" value="1"/>
</dbReference>
<evidence type="ECO:0000256" key="2">
    <source>
        <dbReference type="ARBA" id="ARBA00022692"/>
    </source>
</evidence>
<gene>
    <name evidence="6" type="ORF">CVLEPA_LOCUS31103</name>
</gene>
<protein>
    <recommendedName>
        <fullName evidence="8">NADH dehydrogenase subunit 6</fullName>
    </recommendedName>
</protein>
<feature type="transmembrane region" description="Helical" evidence="5">
    <location>
        <begin position="147"/>
        <end position="169"/>
    </location>
</feature>
<keyword evidence="3 5" id="KW-1133">Transmembrane helix</keyword>
<feature type="transmembrane region" description="Helical" evidence="5">
    <location>
        <begin position="7"/>
        <end position="30"/>
    </location>
</feature>
<dbReference type="Proteomes" id="UP001642483">
    <property type="component" value="Unassembled WGS sequence"/>
</dbReference>
<keyword evidence="7" id="KW-1185">Reference proteome</keyword>
<keyword evidence="2 5" id="KW-0812">Transmembrane</keyword>
<accession>A0ABP0H0S6</accession>
<reference evidence="6 7" key="1">
    <citation type="submission" date="2024-02" db="EMBL/GenBank/DDBJ databases">
        <authorList>
            <person name="Daric V."/>
            <person name="Darras S."/>
        </authorList>
    </citation>
    <scope>NUCLEOTIDE SEQUENCE [LARGE SCALE GENOMIC DNA]</scope>
</reference>
<evidence type="ECO:0000256" key="5">
    <source>
        <dbReference type="SAM" id="Phobius"/>
    </source>
</evidence>
<sequence>MSKTLQVAAIVCVFVAIAMTISALATTSWMKACMGFSKVFDMAESVLSSSKMSSSLQQSISGAKALFQGKSLCYQLGLFKLGFDVPSLMSYSFPMDIGSVDYFITATAGFLIAGVICLFIGMIFVAKSALSQSESVYNKSSSRKSHQIGRIVIAVGASLLLSGMLTYTIPQAQTVHNPIRFFSEIGTVSQKIFSQMLSGSTAPSNVDLSSYGIQGRKKRDALYPQEPGSLGLSPDSMQDLQSKAKEMLQGVDPMFGYSFYLAWVAVVMALIAVILVRLASISLADKVDVGHVPLV</sequence>
<evidence type="ECO:0000256" key="3">
    <source>
        <dbReference type="ARBA" id="ARBA00022989"/>
    </source>
</evidence>
<comment type="subcellular location">
    <subcellularLocation>
        <location evidence="1">Membrane</location>
        <topology evidence="1">Multi-pass membrane protein</topology>
    </subcellularLocation>
</comment>
<evidence type="ECO:0000313" key="6">
    <source>
        <dbReference type="EMBL" id="CAK8697595.1"/>
    </source>
</evidence>
<evidence type="ECO:0000256" key="1">
    <source>
        <dbReference type="ARBA" id="ARBA00004141"/>
    </source>
</evidence>